<name>A0A0D2FQB6_9EURO</name>
<sequence>MELAVPPPTRVAVGVRLRTPLVVTFIGSSTARDHRQGDPGACALPDLSGIWVYLSLIAPDMEESLAPPRENLFCGKRADSVHPVYHEQGFDRPTIAYAVFPDLVIKEPGSYRVKVSIIDMNGAFSAVTAEVHSKVFHVVEASDHSDNEPKVDETIDRLRSIGINC</sequence>
<gene>
    <name evidence="2" type="ORF">PV04_04682</name>
</gene>
<evidence type="ECO:0000313" key="3">
    <source>
        <dbReference type="Proteomes" id="UP000054266"/>
    </source>
</evidence>
<dbReference type="HOGENOM" id="CLU_135135_0_0_1"/>
<evidence type="ECO:0000313" key="2">
    <source>
        <dbReference type="EMBL" id="KIW68760.1"/>
    </source>
</evidence>
<organism evidence="2 3">
    <name type="scientific">Phialophora macrospora</name>
    <dbReference type="NCBI Taxonomy" id="1851006"/>
    <lineage>
        <taxon>Eukaryota</taxon>
        <taxon>Fungi</taxon>
        <taxon>Dikarya</taxon>
        <taxon>Ascomycota</taxon>
        <taxon>Pezizomycotina</taxon>
        <taxon>Eurotiomycetes</taxon>
        <taxon>Chaetothyriomycetidae</taxon>
        <taxon>Chaetothyriales</taxon>
        <taxon>Herpotrichiellaceae</taxon>
        <taxon>Phialophora</taxon>
    </lineage>
</organism>
<dbReference type="InterPro" id="IPR038491">
    <property type="entry name" value="Velvet_dom_sf"/>
</dbReference>
<dbReference type="EMBL" id="KN846958">
    <property type="protein sequence ID" value="KIW68760.1"/>
    <property type="molecule type" value="Genomic_DNA"/>
</dbReference>
<dbReference type="Proteomes" id="UP000054266">
    <property type="component" value="Unassembled WGS sequence"/>
</dbReference>
<accession>A0A0D2FQB6</accession>
<dbReference type="PROSITE" id="PS51821">
    <property type="entry name" value="VELVET"/>
    <property type="match status" value="1"/>
</dbReference>
<dbReference type="InterPro" id="IPR037525">
    <property type="entry name" value="Velvet_dom"/>
</dbReference>
<dbReference type="Gene3D" id="2.60.40.3960">
    <property type="entry name" value="Velvet domain"/>
    <property type="match status" value="1"/>
</dbReference>
<protein>
    <recommendedName>
        <fullName evidence="1">Velvet domain-containing protein</fullName>
    </recommendedName>
</protein>
<dbReference type="AlphaFoldDB" id="A0A0D2FQB6"/>
<keyword evidence="3" id="KW-1185">Reference proteome</keyword>
<evidence type="ECO:0000259" key="1">
    <source>
        <dbReference type="PROSITE" id="PS51821"/>
    </source>
</evidence>
<feature type="domain" description="Velvet" evidence="1">
    <location>
        <begin position="1"/>
        <end position="165"/>
    </location>
</feature>
<proteinExistence type="predicted"/>
<reference evidence="2 3" key="1">
    <citation type="submission" date="2015-01" db="EMBL/GenBank/DDBJ databases">
        <title>The Genome Sequence of Capronia semiimmersa CBS27337.</title>
        <authorList>
            <consortium name="The Broad Institute Genomics Platform"/>
            <person name="Cuomo C."/>
            <person name="de Hoog S."/>
            <person name="Gorbushina A."/>
            <person name="Stielow B."/>
            <person name="Teixiera M."/>
            <person name="Abouelleil A."/>
            <person name="Chapman S.B."/>
            <person name="Priest M."/>
            <person name="Young S.K."/>
            <person name="Wortman J."/>
            <person name="Nusbaum C."/>
            <person name="Birren B."/>
        </authorList>
    </citation>
    <scope>NUCLEOTIDE SEQUENCE [LARGE SCALE GENOMIC DNA]</scope>
    <source>
        <strain evidence="2 3">CBS 27337</strain>
    </source>
</reference>